<feature type="chain" id="PRO_5036468053" evidence="2">
    <location>
        <begin position="25"/>
        <end position="370"/>
    </location>
</feature>
<evidence type="ECO:0000313" key="3">
    <source>
        <dbReference type="EMBL" id="KAG6385310.1"/>
    </source>
</evidence>
<dbReference type="PANTHER" id="PTHR45642">
    <property type="entry name" value="GDSL ESTERASE/LIPASE EXL3"/>
    <property type="match status" value="1"/>
</dbReference>
<dbReference type="SUPFAM" id="SSF52266">
    <property type="entry name" value="SGNH hydrolase"/>
    <property type="match status" value="1"/>
</dbReference>
<name>A0A8X8VZK9_SALSN</name>
<dbReference type="Proteomes" id="UP000298416">
    <property type="component" value="Unassembled WGS sequence"/>
</dbReference>
<feature type="signal peptide" evidence="2">
    <location>
        <begin position="1"/>
        <end position="24"/>
    </location>
</feature>
<dbReference type="CDD" id="cd01837">
    <property type="entry name" value="SGNH_plant_lipase_like"/>
    <property type="match status" value="1"/>
</dbReference>
<dbReference type="InterPro" id="IPR035669">
    <property type="entry name" value="SGNH_plant_lipase-like"/>
</dbReference>
<keyword evidence="4" id="KW-1185">Reference proteome</keyword>
<evidence type="ECO:0000256" key="1">
    <source>
        <dbReference type="ARBA" id="ARBA00008668"/>
    </source>
</evidence>
<dbReference type="EMBL" id="PNBA02000022">
    <property type="protein sequence ID" value="KAG6385310.1"/>
    <property type="molecule type" value="Genomic_DNA"/>
</dbReference>
<keyword evidence="2" id="KW-0732">Signal</keyword>
<proteinExistence type="inferred from homology"/>
<dbReference type="GO" id="GO:0016788">
    <property type="term" value="F:hydrolase activity, acting on ester bonds"/>
    <property type="evidence" value="ECO:0007669"/>
    <property type="project" value="InterPro"/>
</dbReference>
<dbReference type="InterPro" id="IPR001087">
    <property type="entry name" value="GDSL"/>
</dbReference>
<protein>
    <submittedName>
        <fullName evidence="3">Uncharacterized protein</fullName>
    </submittedName>
</protein>
<dbReference type="PANTHER" id="PTHR45642:SF107">
    <property type="entry name" value="SGNH HYDROLASE-TYPE ESTERASE SUPERFAMILY PROTEIN-RELATED"/>
    <property type="match status" value="1"/>
</dbReference>
<dbReference type="InterPro" id="IPR036514">
    <property type="entry name" value="SGNH_hydro_sf"/>
</dbReference>
<comment type="similarity">
    <text evidence="1">Belongs to the 'GDSL' lipolytic enzyme family.</text>
</comment>
<dbReference type="Gene3D" id="3.40.50.1110">
    <property type="entry name" value="SGNH hydrolase"/>
    <property type="match status" value="1"/>
</dbReference>
<evidence type="ECO:0000313" key="4">
    <source>
        <dbReference type="Proteomes" id="UP000298416"/>
    </source>
</evidence>
<dbReference type="InterPro" id="IPR050592">
    <property type="entry name" value="GDSL_lipolytic_enzyme"/>
</dbReference>
<reference evidence="3" key="2">
    <citation type="submission" date="2020-08" db="EMBL/GenBank/DDBJ databases">
        <title>Plant Genome Project.</title>
        <authorList>
            <person name="Zhang R.-G."/>
        </authorList>
    </citation>
    <scope>NUCLEOTIDE SEQUENCE</scope>
    <source>
        <strain evidence="3">Huo1</strain>
        <tissue evidence="3">Leaf</tissue>
    </source>
</reference>
<gene>
    <name evidence="3" type="ORF">SASPL_154143</name>
</gene>
<reference evidence="3" key="1">
    <citation type="submission" date="2018-01" db="EMBL/GenBank/DDBJ databases">
        <authorList>
            <person name="Mao J.F."/>
        </authorList>
    </citation>
    <scope>NUCLEOTIDE SEQUENCE</scope>
    <source>
        <strain evidence="3">Huo1</strain>
        <tissue evidence="3">Leaf</tissue>
    </source>
</reference>
<accession>A0A8X8VZK9</accession>
<dbReference type="Pfam" id="PF00657">
    <property type="entry name" value="Lipase_GDSL"/>
    <property type="match status" value="1"/>
</dbReference>
<comment type="caution">
    <text evidence="3">The sequence shown here is derived from an EMBL/GenBank/DDBJ whole genome shotgun (WGS) entry which is preliminary data.</text>
</comment>
<dbReference type="AlphaFoldDB" id="A0A8X8VZK9"/>
<organism evidence="3">
    <name type="scientific">Salvia splendens</name>
    <name type="common">Scarlet sage</name>
    <dbReference type="NCBI Taxonomy" id="180675"/>
    <lineage>
        <taxon>Eukaryota</taxon>
        <taxon>Viridiplantae</taxon>
        <taxon>Streptophyta</taxon>
        <taxon>Embryophyta</taxon>
        <taxon>Tracheophyta</taxon>
        <taxon>Spermatophyta</taxon>
        <taxon>Magnoliopsida</taxon>
        <taxon>eudicotyledons</taxon>
        <taxon>Gunneridae</taxon>
        <taxon>Pentapetalae</taxon>
        <taxon>asterids</taxon>
        <taxon>lamiids</taxon>
        <taxon>Lamiales</taxon>
        <taxon>Lamiaceae</taxon>
        <taxon>Nepetoideae</taxon>
        <taxon>Mentheae</taxon>
        <taxon>Salviinae</taxon>
        <taxon>Salvia</taxon>
        <taxon>Salvia subgen. Calosphace</taxon>
        <taxon>core Calosphace</taxon>
    </lineage>
</organism>
<evidence type="ECO:0000256" key="2">
    <source>
        <dbReference type="SAM" id="SignalP"/>
    </source>
</evidence>
<sequence length="370" mass="41040">MWSPCEMHGLLILAVFYFPAMVLAAGKGKLHRPFNNSLTAIFVFGDSTVDAGNNNNVMTVLKSNFRPYGIDFPNKKATGRFSNGRLVTDLIGEKISAAYTGLKEYVPAYAQTNLSIEELMTGVSFASGGSGFDVRTSNSLGVITIKKQVENFRELTTKLAKKLGKKKTKSLIEKSVFVVSAGSNDIFIGLYSSMFRTDERVDRFLNKMVEYAKEFLHDLRKAGARNIAVVGLSKIGCAPAVVTVNPGEGGMFERNCNESMSADAMKFNKKFVKAIDEIQSDNFRIFYVDTYKPMVEMVKDPSKFGFENIDKGCCGSGLLEMTMLCNPVSYICPDRSKYIFFDSVHPSEAAYKNIFKALRPTIDEAINFFS</sequence>